<dbReference type="CDD" id="cd03801">
    <property type="entry name" value="GT4_PimA-like"/>
    <property type="match status" value="1"/>
</dbReference>
<dbReference type="PANTHER" id="PTHR45947">
    <property type="entry name" value="SULFOQUINOVOSYL TRANSFERASE SQD2"/>
    <property type="match status" value="1"/>
</dbReference>
<sequence length="400" mass="45108">MKTTLAVLDEFPFPPRDGVTYPIASHLSRMAKLGPIDLVTTLPAKKIPESEHPFRSIHSIIQGKQASGPTRLAREVFSAVPYFTRAIPDFSSLDPNIRDGHYDVLYTSPAWLAGWSKHYPRSWKNIEKQVLCLNDCVTERFVRDLLLARKNYLAFDKRLRHLLRGSRYPWMGRVERKLLDQFDAVLVQSQRDLESVVRHCGESYRTKLFVVPNGIKEHLLSLQYQPPEKPVLMHLGSLFGNRRGLMLWFLREVFPKVKLRIPEATIRLCGKISDADRSSLGKIDGVEVVGFVDTLEDAFKGVSVSIAPLLMLTGLINKVTDSMAAGVPCTGMGAFGGIPDFVNGKHGIECRSAQHWCDELVNLLNDRSRLLDISSQARTLVQEHLTWDRSHQTLMQALGA</sequence>
<keyword evidence="2" id="KW-1185">Reference proteome</keyword>
<comment type="caution">
    <text evidence="1">The sequence shown here is derived from an EMBL/GenBank/DDBJ whole genome shotgun (WGS) entry which is preliminary data.</text>
</comment>
<dbReference type="RefSeq" id="WP_146512982.1">
    <property type="nucleotide sequence ID" value="NZ_SJPI01000001.1"/>
</dbReference>
<dbReference type="OrthoDB" id="9807209at2"/>
<evidence type="ECO:0000313" key="2">
    <source>
        <dbReference type="Proteomes" id="UP000316598"/>
    </source>
</evidence>
<dbReference type="GO" id="GO:0016757">
    <property type="term" value="F:glycosyltransferase activity"/>
    <property type="evidence" value="ECO:0007669"/>
    <property type="project" value="TreeGrafter"/>
</dbReference>
<gene>
    <name evidence="1" type="ORF">Pla22_02720</name>
</gene>
<accession>A0A5C5WPH7</accession>
<organism evidence="1 2">
    <name type="scientific">Rubripirellula amarantea</name>
    <dbReference type="NCBI Taxonomy" id="2527999"/>
    <lineage>
        <taxon>Bacteria</taxon>
        <taxon>Pseudomonadati</taxon>
        <taxon>Planctomycetota</taxon>
        <taxon>Planctomycetia</taxon>
        <taxon>Pirellulales</taxon>
        <taxon>Pirellulaceae</taxon>
        <taxon>Rubripirellula</taxon>
    </lineage>
</organism>
<dbReference type="Gene3D" id="3.40.50.2000">
    <property type="entry name" value="Glycogen Phosphorylase B"/>
    <property type="match status" value="2"/>
</dbReference>
<protein>
    <recommendedName>
        <fullName evidence="3">Glycosyl transferases group 1</fullName>
    </recommendedName>
</protein>
<proteinExistence type="predicted"/>
<dbReference type="Proteomes" id="UP000316598">
    <property type="component" value="Unassembled WGS sequence"/>
</dbReference>
<dbReference type="SUPFAM" id="SSF53756">
    <property type="entry name" value="UDP-Glycosyltransferase/glycogen phosphorylase"/>
    <property type="match status" value="1"/>
</dbReference>
<evidence type="ECO:0008006" key="3">
    <source>
        <dbReference type="Google" id="ProtNLM"/>
    </source>
</evidence>
<dbReference type="Pfam" id="PF13692">
    <property type="entry name" value="Glyco_trans_1_4"/>
    <property type="match status" value="1"/>
</dbReference>
<dbReference type="PANTHER" id="PTHR45947:SF3">
    <property type="entry name" value="SULFOQUINOVOSYL TRANSFERASE SQD2"/>
    <property type="match status" value="1"/>
</dbReference>
<name>A0A5C5WPH7_9BACT</name>
<evidence type="ECO:0000313" key="1">
    <source>
        <dbReference type="EMBL" id="TWT52646.1"/>
    </source>
</evidence>
<dbReference type="InterPro" id="IPR050194">
    <property type="entry name" value="Glycosyltransferase_grp1"/>
</dbReference>
<dbReference type="AlphaFoldDB" id="A0A5C5WPH7"/>
<dbReference type="EMBL" id="SJPI01000001">
    <property type="protein sequence ID" value="TWT52646.1"/>
    <property type="molecule type" value="Genomic_DNA"/>
</dbReference>
<reference evidence="1 2" key="1">
    <citation type="submission" date="2019-02" db="EMBL/GenBank/DDBJ databases">
        <title>Deep-cultivation of Planctomycetes and their phenomic and genomic characterization uncovers novel biology.</title>
        <authorList>
            <person name="Wiegand S."/>
            <person name="Jogler M."/>
            <person name="Boedeker C."/>
            <person name="Pinto D."/>
            <person name="Vollmers J."/>
            <person name="Rivas-Marin E."/>
            <person name="Kohn T."/>
            <person name="Peeters S.H."/>
            <person name="Heuer A."/>
            <person name="Rast P."/>
            <person name="Oberbeckmann S."/>
            <person name="Bunk B."/>
            <person name="Jeske O."/>
            <person name="Meyerdierks A."/>
            <person name="Storesund J.E."/>
            <person name="Kallscheuer N."/>
            <person name="Luecker S."/>
            <person name="Lage O.M."/>
            <person name="Pohl T."/>
            <person name="Merkel B.J."/>
            <person name="Hornburger P."/>
            <person name="Mueller R.-W."/>
            <person name="Bruemmer F."/>
            <person name="Labrenz M."/>
            <person name="Spormann A.M."/>
            <person name="Op Den Camp H."/>
            <person name="Overmann J."/>
            <person name="Amann R."/>
            <person name="Jetten M.S.M."/>
            <person name="Mascher T."/>
            <person name="Medema M.H."/>
            <person name="Devos D.P."/>
            <person name="Kaster A.-K."/>
            <person name="Ovreas L."/>
            <person name="Rohde M."/>
            <person name="Galperin M.Y."/>
            <person name="Jogler C."/>
        </authorList>
    </citation>
    <scope>NUCLEOTIDE SEQUENCE [LARGE SCALE GENOMIC DNA]</scope>
    <source>
        <strain evidence="1 2">Pla22</strain>
    </source>
</reference>